<keyword evidence="4" id="KW-1185">Reference proteome</keyword>
<feature type="domain" description="CRISPR type III-associated protein" evidence="2">
    <location>
        <begin position="20"/>
        <end position="192"/>
    </location>
</feature>
<dbReference type="InterPro" id="IPR005537">
    <property type="entry name" value="RAMP_III_fam"/>
</dbReference>
<comment type="caution">
    <text evidence="3">The sequence shown here is derived from an EMBL/GenBank/DDBJ whole genome shotgun (WGS) entry which is preliminary data.</text>
</comment>
<reference evidence="3 4" key="1">
    <citation type="submission" date="2024-02" db="EMBL/GenBank/DDBJ databases">
        <title>Herpetosiphon gulosus NBRC 112829.</title>
        <authorList>
            <person name="Ichikawa N."/>
            <person name="Katano-Makiyama Y."/>
            <person name="Hidaka K."/>
        </authorList>
    </citation>
    <scope>NUCLEOTIDE SEQUENCE [LARGE SCALE GENOMIC DNA]</scope>
    <source>
        <strain evidence="3 4">NBRC 112829</strain>
    </source>
</reference>
<dbReference type="EMBL" id="BAABRU010000016">
    <property type="protein sequence ID" value="GAA5530185.1"/>
    <property type="molecule type" value="Genomic_DNA"/>
</dbReference>
<dbReference type="Pfam" id="PF03787">
    <property type="entry name" value="RAMPs"/>
    <property type="match status" value="1"/>
</dbReference>
<evidence type="ECO:0000259" key="2">
    <source>
        <dbReference type="Pfam" id="PF03787"/>
    </source>
</evidence>
<protein>
    <recommendedName>
        <fullName evidence="2">CRISPR type III-associated protein domain-containing protein</fullName>
    </recommendedName>
</protein>
<dbReference type="Proteomes" id="UP001428290">
    <property type="component" value="Unassembled WGS sequence"/>
</dbReference>
<organism evidence="3 4">
    <name type="scientific">Herpetosiphon gulosus</name>
    <dbReference type="NCBI Taxonomy" id="1973496"/>
    <lineage>
        <taxon>Bacteria</taxon>
        <taxon>Bacillati</taxon>
        <taxon>Chloroflexota</taxon>
        <taxon>Chloroflexia</taxon>
        <taxon>Herpetosiphonales</taxon>
        <taxon>Herpetosiphonaceae</taxon>
        <taxon>Herpetosiphon</taxon>
    </lineage>
</organism>
<accession>A0ABP9X6M8</accession>
<evidence type="ECO:0000313" key="4">
    <source>
        <dbReference type="Proteomes" id="UP001428290"/>
    </source>
</evidence>
<keyword evidence="1" id="KW-0051">Antiviral defense</keyword>
<evidence type="ECO:0000313" key="3">
    <source>
        <dbReference type="EMBL" id="GAA5530185.1"/>
    </source>
</evidence>
<sequence length="523" mass="58391">MNALIVDLVTKQPVLVSALEGDPNSATSFSYIPGSVLRGALISRYLQSKGAEYQLDLGNQLFFSNQVRFLHAYPLESTTNKRMLPMIQKLDLQDQAVAESETKKAKEPKYEWFGEHYTFDTVRHLNIHTTRNRAKGRSLRGSGAVYRYVAIAPNQVFRAVILGDSIDLQVLEALLRDQPRLYMGKARSAGYGESQIIKLEHNQTWHELPYAPTNSLPTTETVTMTLLSDAIIRDQYGQYGRIGADPTGLAASFGLQAGQLDLKASKLRYTVLGGFNRTWGLPLPQTPAVAAGSVLVWQQARADWPALVEQGIGERRNEGFGRISLDAALQGHVINLQNNQPSINSNGGLLPIKSTQTGFFVDESSKLLHLMGQRLIRQRLDQRLIELIGDYQIKRQADSRNSLFGRVELWCRALLTNIQTVALHQTANTSVDSVFATFRETIDQTAQIARQHLHATSLANGQSLETLLKLDIAELLELWQVERLQLGDHLAQLTPQLALEYHARLIIAIVTMARKQPLLKKRG</sequence>
<gene>
    <name evidence="3" type="ORF">Hgul01_04003</name>
</gene>
<dbReference type="RefSeq" id="WP_345723780.1">
    <property type="nucleotide sequence ID" value="NZ_BAABRU010000016.1"/>
</dbReference>
<name>A0ABP9X6M8_9CHLR</name>
<proteinExistence type="predicted"/>
<evidence type="ECO:0000256" key="1">
    <source>
        <dbReference type="ARBA" id="ARBA00023118"/>
    </source>
</evidence>